<keyword evidence="2" id="KW-1185">Reference proteome</keyword>
<dbReference type="EMBL" id="ASGP02000003">
    <property type="protein sequence ID" value="KAH9516990.1"/>
    <property type="molecule type" value="Genomic_DNA"/>
</dbReference>
<sequence length="87" mass="10125">MVDFDSFACHFLVWLPNILSFEDTATIQRSKSKTWNPKLFLMFIPPSTLHQHCNVIGLLLYPGICRIGRMLCRQGHSDIIIYIIRCE</sequence>
<dbReference type="AlphaFoldDB" id="A0A922I0Y5"/>
<gene>
    <name evidence="1" type="ORF">DERF_007692</name>
</gene>
<organism evidence="1 2">
    <name type="scientific">Dermatophagoides farinae</name>
    <name type="common">American house dust mite</name>
    <dbReference type="NCBI Taxonomy" id="6954"/>
    <lineage>
        <taxon>Eukaryota</taxon>
        <taxon>Metazoa</taxon>
        <taxon>Ecdysozoa</taxon>
        <taxon>Arthropoda</taxon>
        <taxon>Chelicerata</taxon>
        <taxon>Arachnida</taxon>
        <taxon>Acari</taxon>
        <taxon>Acariformes</taxon>
        <taxon>Sarcoptiformes</taxon>
        <taxon>Astigmata</taxon>
        <taxon>Psoroptidia</taxon>
        <taxon>Analgoidea</taxon>
        <taxon>Pyroglyphidae</taxon>
        <taxon>Dermatophagoidinae</taxon>
        <taxon>Dermatophagoides</taxon>
    </lineage>
</organism>
<proteinExistence type="predicted"/>
<accession>A0A922I0Y5</accession>
<evidence type="ECO:0000313" key="2">
    <source>
        <dbReference type="Proteomes" id="UP000790347"/>
    </source>
</evidence>
<protein>
    <submittedName>
        <fullName evidence="1">Uncharacterized protein</fullName>
    </submittedName>
</protein>
<dbReference type="Proteomes" id="UP000790347">
    <property type="component" value="Unassembled WGS sequence"/>
</dbReference>
<name>A0A922I0Y5_DERFA</name>
<reference evidence="1" key="2">
    <citation type="journal article" date="2022" name="Res Sq">
        <title>Comparative Genomics Reveals Insights into the Divergent Evolution of Astigmatic Mites and Household Pest Adaptations.</title>
        <authorList>
            <person name="Xiong Q."/>
            <person name="Wan A.T.-Y."/>
            <person name="Liu X.-Y."/>
            <person name="Fung C.S.-H."/>
            <person name="Xiao X."/>
            <person name="Malainual N."/>
            <person name="Hou J."/>
            <person name="Wang L."/>
            <person name="Wang M."/>
            <person name="Yang K."/>
            <person name="Cui Y."/>
            <person name="Leung E."/>
            <person name="Nong W."/>
            <person name="Shin S.-K."/>
            <person name="Au S."/>
            <person name="Jeong K.Y."/>
            <person name="Chew F.T."/>
            <person name="Hui J."/>
            <person name="Leung T.F."/>
            <person name="Tungtrongchitr A."/>
            <person name="Zhong N."/>
            <person name="Liu Z."/>
            <person name="Tsui S."/>
        </authorList>
    </citation>
    <scope>NUCLEOTIDE SEQUENCE</scope>
    <source>
        <strain evidence="1">Derf</strain>
        <tissue evidence="1">Whole organism</tissue>
    </source>
</reference>
<comment type="caution">
    <text evidence="1">The sequence shown here is derived from an EMBL/GenBank/DDBJ whole genome shotgun (WGS) entry which is preliminary data.</text>
</comment>
<evidence type="ECO:0000313" key="1">
    <source>
        <dbReference type="EMBL" id="KAH9516990.1"/>
    </source>
</evidence>
<reference evidence="1" key="1">
    <citation type="submission" date="2013-05" db="EMBL/GenBank/DDBJ databases">
        <authorList>
            <person name="Yim A.K.Y."/>
            <person name="Chan T.F."/>
            <person name="Ji K.M."/>
            <person name="Liu X.Y."/>
            <person name="Zhou J.W."/>
            <person name="Li R.Q."/>
            <person name="Yang K.Y."/>
            <person name="Li J."/>
            <person name="Li M."/>
            <person name="Law P.T.W."/>
            <person name="Wu Y.L."/>
            <person name="Cai Z.L."/>
            <person name="Qin H."/>
            <person name="Bao Y."/>
            <person name="Leung R.K.K."/>
            <person name="Ng P.K.S."/>
            <person name="Zou J."/>
            <person name="Zhong X.J."/>
            <person name="Ran P.X."/>
            <person name="Zhong N.S."/>
            <person name="Liu Z.G."/>
            <person name="Tsui S.K.W."/>
        </authorList>
    </citation>
    <scope>NUCLEOTIDE SEQUENCE</scope>
    <source>
        <strain evidence="1">Derf</strain>
        <tissue evidence="1">Whole organism</tissue>
    </source>
</reference>